<dbReference type="Pfam" id="PF00069">
    <property type="entry name" value="Pkinase"/>
    <property type="match status" value="1"/>
</dbReference>
<dbReference type="InterPro" id="IPR008271">
    <property type="entry name" value="Ser/Thr_kinase_AS"/>
</dbReference>
<feature type="binding site" evidence="6">
    <location>
        <position position="118"/>
    </location>
    <ligand>
        <name>ATP</name>
        <dbReference type="ChEBI" id="CHEBI:30616"/>
    </ligand>
</feature>
<feature type="repeat" description="WD" evidence="5">
    <location>
        <begin position="1034"/>
        <end position="1075"/>
    </location>
</feature>
<feature type="repeat" description="WD" evidence="5">
    <location>
        <begin position="786"/>
        <end position="817"/>
    </location>
</feature>
<evidence type="ECO:0000256" key="5">
    <source>
        <dbReference type="PROSITE-ProRule" id="PRU00221"/>
    </source>
</evidence>
<dbReference type="CDD" id="cd14014">
    <property type="entry name" value="STKc_PknB_like"/>
    <property type="match status" value="1"/>
</dbReference>
<dbReference type="PROSITE" id="PS00108">
    <property type="entry name" value="PROTEIN_KINASE_ST"/>
    <property type="match status" value="1"/>
</dbReference>
<dbReference type="PANTHER" id="PTHR19848">
    <property type="entry name" value="WD40 REPEAT PROTEIN"/>
    <property type="match status" value="1"/>
</dbReference>
<dbReference type="SMART" id="SM00320">
    <property type="entry name" value="WD40"/>
    <property type="match status" value="11"/>
</dbReference>
<dbReference type="InterPro" id="IPR001680">
    <property type="entry name" value="WD40_rpt"/>
</dbReference>
<evidence type="ECO:0000256" key="6">
    <source>
        <dbReference type="PROSITE-ProRule" id="PRU10141"/>
    </source>
</evidence>
<evidence type="ECO:0000256" key="3">
    <source>
        <dbReference type="ARBA" id="ARBA00022741"/>
    </source>
</evidence>
<organism evidence="8 9">
    <name type="scientific">Symmachiella dynata</name>
    <dbReference type="NCBI Taxonomy" id="2527995"/>
    <lineage>
        <taxon>Bacteria</taxon>
        <taxon>Pseudomonadati</taxon>
        <taxon>Planctomycetota</taxon>
        <taxon>Planctomycetia</taxon>
        <taxon>Planctomycetales</taxon>
        <taxon>Planctomycetaceae</taxon>
        <taxon>Symmachiella</taxon>
    </lineage>
</organism>
<dbReference type="PROSITE" id="PS00107">
    <property type="entry name" value="PROTEIN_KINASE_ATP"/>
    <property type="match status" value="1"/>
</dbReference>
<evidence type="ECO:0000313" key="9">
    <source>
        <dbReference type="Proteomes" id="UP000319383"/>
    </source>
</evidence>
<dbReference type="KEGG" id="sdyn:Mal52_48640"/>
<keyword evidence="8" id="KW-0418">Kinase</keyword>
<keyword evidence="2" id="KW-0677">Repeat</keyword>
<sequence length="1117" mass="124114">MADPLDDSESALAQQIFLRAVDEIPADQWDQFVRDACGENTSLQARVEELLAAHKIVSGYFDKPPTILASLGKSQSMGNLTGTVVDGYQLAEQIGQGGMGVVYIAHQSQPVRRRVAFKVVKPGMDTKQVIARFEIERRALAMMDHPNIAHVFDAGETESGRPYFVMELVQGKPITDYCDDAKLRARDRLRLFIKVCYAVQHAHQKGIIHRDIKPSNVMVTHHDGTPVPKIIDFGVAKAINQEGSEETAHTLFAQLVGTPLYMSPEQAEWGGADVDTRTDIYALGVLLYELLTGTTPFDRQALYQATQDEMRRIIREDEPLRPSSRINTLDEGTLTDVLECRRTDRKRLGQTLTGDLDWIIVRAIEKDPQRRYQTAGEFADDVQRFLNDEPVAARPPSASYRLWKFARRHRTALGSAAAIALSLILGIAVSTWQALEMHRAWKIADERSETADLQRERAEQANNRMQRLLYVSEMKVAADALRREDIPSAVDLLNNHHPAKSEEDLPGFEWYYMNRLVELPSHASISCPAGVFCVQPSPDGLLLAAACGDGNIYIFDTQTGQEVRTIPTGAESANYVCWTSDQAEIATADSSGRIQSWNVSDGMQVQSIDAHDGEVYCLHYLPDDAAIVSSGDDEMIYLWDRTTGKKLGEFAGHERDPEQLAVSPDGRYVASASSDRTLRLWDLQNQQEKPFVWDLKDSRVLCVAYSQDGRHIAACTVHGGVFLIDTKTMEYRKLGSQPDGVESVTFLADGDWLATGDRGATIHLWPVTAGASQENSMSEKKIMPYWIAHSDRVQALAVSTGSNLLVSGGLDGVINMWATNPQSAEWKIATPGLNVTEMAIGKNSQLYLADKDIIQYDLARREGTSAFTTPQPRWMSIGTSKDGRRMAATDKKKLSLFDLDSQQLIHSWPISPELDDPRIAVSPDGQKIATAWWSSVDYIEIYDLDQPDEIQRFPATQSHAIEFSPDGDRLAYGTMNDLIVVDIVHNKELFTLNEHSSTLSDCAYHPSGDLIATVSHDRTLKLWNAHNGEKLYSVIAHVDKIKTVAFSPDGKTIVTGGNDQVVKLWDCQTGQPLFDFGTEVDGIDQVLFTADSQRLLCLLGNGTIIVYDISRPADKDT</sequence>
<evidence type="ECO:0000313" key="8">
    <source>
        <dbReference type="EMBL" id="QDU46345.1"/>
    </source>
</evidence>
<dbReference type="Proteomes" id="UP000319383">
    <property type="component" value="Chromosome"/>
</dbReference>
<dbReference type="CDD" id="cd00200">
    <property type="entry name" value="WD40"/>
    <property type="match status" value="1"/>
</dbReference>
<keyword evidence="1 5" id="KW-0853">WD repeat</keyword>
<dbReference type="InterPro" id="IPR015943">
    <property type="entry name" value="WD40/YVTN_repeat-like_dom_sf"/>
</dbReference>
<dbReference type="PROSITE" id="PS50082">
    <property type="entry name" value="WD_REPEATS_2"/>
    <property type="match status" value="6"/>
</dbReference>
<dbReference type="InterPro" id="IPR019775">
    <property type="entry name" value="WD40_repeat_CS"/>
</dbReference>
<evidence type="ECO:0000256" key="1">
    <source>
        <dbReference type="ARBA" id="ARBA00022574"/>
    </source>
</evidence>
<dbReference type="PRINTS" id="PR00320">
    <property type="entry name" value="GPROTEINBRPT"/>
</dbReference>
<dbReference type="SMART" id="SM00220">
    <property type="entry name" value="S_TKc"/>
    <property type="match status" value="1"/>
</dbReference>
<dbReference type="GO" id="GO:0004674">
    <property type="term" value="F:protein serine/threonine kinase activity"/>
    <property type="evidence" value="ECO:0007669"/>
    <property type="project" value="UniProtKB-EC"/>
</dbReference>
<dbReference type="Gene3D" id="3.30.200.20">
    <property type="entry name" value="Phosphorylase Kinase, domain 1"/>
    <property type="match status" value="1"/>
</dbReference>
<dbReference type="PROSITE" id="PS50294">
    <property type="entry name" value="WD_REPEATS_REGION"/>
    <property type="match status" value="5"/>
</dbReference>
<evidence type="ECO:0000256" key="2">
    <source>
        <dbReference type="ARBA" id="ARBA00022737"/>
    </source>
</evidence>
<dbReference type="Gene3D" id="2.130.10.10">
    <property type="entry name" value="YVTN repeat-like/Quinoprotein amine dehydrogenase"/>
    <property type="match status" value="3"/>
</dbReference>
<protein>
    <submittedName>
        <fullName evidence="8">Serine/threonine-protein kinase PknB</fullName>
        <ecNumber evidence="8">2.7.11.1</ecNumber>
    </submittedName>
</protein>
<dbReference type="InterPro" id="IPR024977">
    <property type="entry name" value="Apc4-like_WD40_dom"/>
</dbReference>
<dbReference type="EC" id="2.7.11.1" evidence="8"/>
<proteinExistence type="predicted"/>
<dbReference type="InterPro" id="IPR000719">
    <property type="entry name" value="Prot_kinase_dom"/>
</dbReference>
<feature type="repeat" description="WD" evidence="5">
    <location>
        <begin position="650"/>
        <end position="691"/>
    </location>
</feature>
<dbReference type="EMBL" id="CP036276">
    <property type="protein sequence ID" value="QDU46345.1"/>
    <property type="molecule type" value="Genomic_DNA"/>
</dbReference>
<dbReference type="Pfam" id="PF00400">
    <property type="entry name" value="WD40"/>
    <property type="match status" value="6"/>
</dbReference>
<keyword evidence="4 6" id="KW-0067">ATP-binding</keyword>
<dbReference type="InterPro" id="IPR011047">
    <property type="entry name" value="Quinoprotein_ADH-like_sf"/>
</dbReference>
<feature type="repeat" description="WD" evidence="5">
    <location>
        <begin position="734"/>
        <end position="775"/>
    </location>
</feature>
<dbReference type="PROSITE" id="PS50011">
    <property type="entry name" value="PROTEIN_KINASE_DOM"/>
    <property type="match status" value="1"/>
</dbReference>
<feature type="repeat" description="WD" evidence="5">
    <location>
        <begin position="992"/>
        <end position="1033"/>
    </location>
</feature>
<reference evidence="8 9" key="1">
    <citation type="submission" date="2019-02" db="EMBL/GenBank/DDBJ databases">
        <title>Deep-cultivation of Planctomycetes and their phenomic and genomic characterization uncovers novel biology.</title>
        <authorList>
            <person name="Wiegand S."/>
            <person name="Jogler M."/>
            <person name="Boedeker C."/>
            <person name="Pinto D."/>
            <person name="Vollmers J."/>
            <person name="Rivas-Marin E."/>
            <person name="Kohn T."/>
            <person name="Peeters S.H."/>
            <person name="Heuer A."/>
            <person name="Rast P."/>
            <person name="Oberbeckmann S."/>
            <person name="Bunk B."/>
            <person name="Jeske O."/>
            <person name="Meyerdierks A."/>
            <person name="Storesund J.E."/>
            <person name="Kallscheuer N."/>
            <person name="Luecker S."/>
            <person name="Lage O.M."/>
            <person name="Pohl T."/>
            <person name="Merkel B.J."/>
            <person name="Hornburger P."/>
            <person name="Mueller R.-W."/>
            <person name="Bruemmer F."/>
            <person name="Labrenz M."/>
            <person name="Spormann A.M."/>
            <person name="Op den Camp H."/>
            <person name="Overmann J."/>
            <person name="Amann R."/>
            <person name="Jetten M.S.M."/>
            <person name="Mascher T."/>
            <person name="Medema M.H."/>
            <person name="Devos D.P."/>
            <person name="Kaster A.-K."/>
            <person name="Ovreas L."/>
            <person name="Rohde M."/>
            <person name="Galperin M.Y."/>
            <person name="Jogler C."/>
        </authorList>
    </citation>
    <scope>NUCLEOTIDE SEQUENCE [LARGE SCALE GENOMIC DNA]</scope>
    <source>
        <strain evidence="8 9">Mal52</strain>
    </source>
</reference>
<dbReference type="RefSeq" id="WP_145378870.1">
    <property type="nucleotide sequence ID" value="NZ_CP036276.1"/>
</dbReference>
<dbReference type="InterPro" id="IPR017441">
    <property type="entry name" value="Protein_kinase_ATP_BS"/>
</dbReference>
<evidence type="ECO:0000259" key="7">
    <source>
        <dbReference type="PROSITE" id="PS50011"/>
    </source>
</evidence>
<dbReference type="GO" id="GO:0005524">
    <property type="term" value="F:ATP binding"/>
    <property type="evidence" value="ECO:0007669"/>
    <property type="project" value="UniProtKB-UniRule"/>
</dbReference>
<evidence type="ECO:0000256" key="4">
    <source>
        <dbReference type="ARBA" id="ARBA00022840"/>
    </source>
</evidence>
<dbReference type="InterPro" id="IPR011009">
    <property type="entry name" value="Kinase-like_dom_sf"/>
</dbReference>
<keyword evidence="9" id="KW-1185">Reference proteome</keyword>
<dbReference type="PANTHER" id="PTHR19848:SF8">
    <property type="entry name" value="F-BOX AND WD REPEAT DOMAIN CONTAINING 7"/>
    <property type="match status" value="1"/>
</dbReference>
<dbReference type="InterPro" id="IPR036322">
    <property type="entry name" value="WD40_repeat_dom_sf"/>
</dbReference>
<feature type="repeat" description="WD" evidence="5">
    <location>
        <begin position="608"/>
        <end position="649"/>
    </location>
</feature>
<dbReference type="PROSITE" id="PS00678">
    <property type="entry name" value="WD_REPEATS_1"/>
    <property type="match status" value="2"/>
</dbReference>
<dbReference type="SUPFAM" id="SSF50998">
    <property type="entry name" value="Quinoprotein alcohol dehydrogenase-like"/>
    <property type="match status" value="1"/>
</dbReference>
<accession>A0A517ZV71</accession>
<gene>
    <name evidence="8" type="primary">pknB_18</name>
    <name evidence="8" type="ORF">Mal52_48640</name>
</gene>
<dbReference type="SUPFAM" id="SSF50978">
    <property type="entry name" value="WD40 repeat-like"/>
    <property type="match status" value="1"/>
</dbReference>
<name>A0A517ZV71_9PLAN</name>
<dbReference type="Gene3D" id="1.10.510.10">
    <property type="entry name" value="Transferase(Phosphotransferase) domain 1"/>
    <property type="match status" value="1"/>
</dbReference>
<feature type="domain" description="Protein kinase" evidence="7">
    <location>
        <begin position="88"/>
        <end position="386"/>
    </location>
</feature>
<dbReference type="Pfam" id="PF12894">
    <property type="entry name" value="ANAPC4_WD40"/>
    <property type="match status" value="1"/>
</dbReference>
<dbReference type="AlphaFoldDB" id="A0A517ZV71"/>
<dbReference type="SUPFAM" id="SSF56112">
    <property type="entry name" value="Protein kinase-like (PK-like)"/>
    <property type="match status" value="1"/>
</dbReference>
<keyword evidence="3 6" id="KW-0547">Nucleotide-binding</keyword>
<dbReference type="InterPro" id="IPR020472">
    <property type="entry name" value="WD40_PAC1"/>
</dbReference>
<keyword evidence="8" id="KW-0808">Transferase</keyword>